<reference evidence="1" key="1">
    <citation type="submission" date="2023-03" db="EMBL/GenBank/DDBJ databases">
        <title>Complete genome of Cladonia borealis.</title>
        <authorList>
            <person name="Park H."/>
        </authorList>
    </citation>
    <scope>NUCLEOTIDE SEQUENCE</scope>
    <source>
        <strain evidence="1">ANT050790</strain>
    </source>
</reference>
<sequence>MISATATRIPALGRYRVYTPVSSQDNNNIILTIRDTNATLIGHITLDRDWRSIHPDELESIVIARYCQYEPTEMEPEGFYVLLIEWISNIAYRVQVPDKSISKEHWADLKPEWKLITLA</sequence>
<proteinExistence type="predicted"/>
<accession>A0AA39QQD3</accession>
<keyword evidence="2" id="KW-1185">Reference proteome</keyword>
<protein>
    <submittedName>
        <fullName evidence="1">Uncharacterized protein</fullName>
    </submittedName>
</protein>
<dbReference type="AlphaFoldDB" id="A0AA39QQD3"/>
<evidence type="ECO:0000313" key="2">
    <source>
        <dbReference type="Proteomes" id="UP001166286"/>
    </source>
</evidence>
<gene>
    <name evidence="1" type="ORF">JMJ35_010240</name>
</gene>
<evidence type="ECO:0000313" key="1">
    <source>
        <dbReference type="EMBL" id="KAK0507202.1"/>
    </source>
</evidence>
<organism evidence="1 2">
    <name type="scientific">Cladonia borealis</name>
    <dbReference type="NCBI Taxonomy" id="184061"/>
    <lineage>
        <taxon>Eukaryota</taxon>
        <taxon>Fungi</taxon>
        <taxon>Dikarya</taxon>
        <taxon>Ascomycota</taxon>
        <taxon>Pezizomycotina</taxon>
        <taxon>Lecanoromycetes</taxon>
        <taxon>OSLEUM clade</taxon>
        <taxon>Lecanoromycetidae</taxon>
        <taxon>Lecanorales</taxon>
        <taxon>Lecanorineae</taxon>
        <taxon>Cladoniaceae</taxon>
        <taxon>Cladonia</taxon>
    </lineage>
</organism>
<dbReference type="EMBL" id="JAFEKC020000024">
    <property type="protein sequence ID" value="KAK0507202.1"/>
    <property type="molecule type" value="Genomic_DNA"/>
</dbReference>
<dbReference type="Proteomes" id="UP001166286">
    <property type="component" value="Unassembled WGS sequence"/>
</dbReference>
<name>A0AA39QQD3_9LECA</name>
<comment type="caution">
    <text evidence="1">The sequence shown here is derived from an EMBL/GenBank/DDBJ whole genome shotgun (WGS) entry which is preliminary data.</text>
</comment>